<protein>
    <submittedName>
        <fullName evidence="1">Uncharacterized protein</fullName>
    </submittedName>
</protein>
<proteinExistence type="predicted"/>
<sequence>MRFQQFASPDNNGYFTISENNDCEYSNPIEWHKDMIMAHFSNLTFNHLLLSLQSPQPPKIPTGYQPIDYLRQIAAHQAGKTWNEELEKIVKTKVPDALWKTLQATSKKDQHKSLKNLTVSGEQLTSWYFKSYQTYGYLFSNYTFDFLPTGIDKASMPSLAYKEKSGSLTIIGNSRYTEKQLKQTIDHRRRRIVRVLDKENEWHCIFYDYRSMNGNETEKQGPHVHYISDKWGITRDEVIKRLSQKHYSLPCLHIGFFREPYEDDDNNSK</sequence>
<accession>A0A1T4NZD7</accession>
<evidence type="ECO:0000313" key="2">
    <source>
        <dbReference type="Proteomes" id="UP000190888"/>
    </source>
</evidence>
<keyword evidence="2" id="KW-1185">Reference proteome</keyword>
<evidence type="ECO:0000313" key="1">
    <source>
        <dbReference type="EMBL" id="SJZ84561.1"/>
    </source>
</evidence>
<dbReference type="Proteomes" id="UP000190888">
    <property type="component" value="Unassembled WGS sequence"/>
</dbReference>
<dbReference type="OrthoDB" id="5141876at2"/>
<reference evidence="1 2" key="1">
    <citation type="submission" date="2017-02" db="EMBL/GenBank/DDBJ databases">
        <authorList>
            <person name="Peterson S.W."/>
        </authorList>
    </citation>
    <scope>NUCLEOTIDE SEQUENCE [LARGE SCALE GENOMIC DNA]</scope>
    <source>
        <strain evidence="1 2">DSM 22335</strain>
    </source>
</reference>
<dbReference type="EMBL" id="FUWH01000005">
    <property type="protein sequence ID" value="SJZ84561.1"/>
    <property type="molecule type" value="Genomic_DNA"/>
</dbReference>
<gene>
    <name evidence="1" type="ORF">SAMN04488132_10565</name>
</gene>
<organism evidence="1 2">
    <name type="scientific">Sediminibacterium ginsengisoli</name>
    <dbReference type="NCBI Taxonomy" id="413434"/>
    <lineage>
        <taxon>Bacteria</taxon>
        <taxon>Pseudomonadati</taxon>
        <taxon>Bacteroidota</taxon>
        <taxon>Chitinophagia</taxon>
        <taxon>Chitinophagales</taxon>
        <taxon>Chitinophagaceae</taxon>
        <taxon>Sediminibacterium</taxon>
    </lineage>
</organism>
<dbReference type="RefSeq" id="WP_078831399.1">
    <property type="nucleotide sequence ID" value="NZ_FUWH01000005.1"/>
</dbReference>
<name>A0A1T4NZD7_9BACT</name>
<dbReference type="AlphaFoldDB" id="A0A1T4NZD7"/>